<reference evidence="6 7" key="1">
    <citation type="submission" date="2019-03" db="EMBL/GenBank/DDBJ databases">
        <authorList>
            <person name="Gonzalez-Pimentel J.L."/>
        </authorList>
    </citation>
    <scope>NUCLEOTIDE SEQUENCE [LARGE SCALE GENOMIC DNA]</scope>
    <source>
        <strain evidence="6 7">JCM 31289</strain>
    </source>
</reference>
<evidence type="ECO:0000256" key="1">
    <source>
        <dbReference type="ARBA" id="ARBA00002284"/>
    </source>
</evidence>
<dbReference type="PANTHER" id="PTHR21327">
    <property type="entry name" value="GTP CYCLOHYDROLASE II-RELATED"/>
    <property type="match status" value="1"/>
</dbReference>
<dbReference type="GO" id="GO:0008686">
    <property type="term" value="F:3,4-dihydroxy-2-butanone-4-phosphate synthase activity"/>
    <property type="evidence" value="ECO:0007669"/>
    <property type="project" value="UniProtKB-EC"/>
</dbReference>
<evidence type="ECO:0000256" key="2">
    <source>
        <dbReference type="ARBA" id="ARBA00004904"/>
    </source>
</evidence>
<evidence type="ECO:0000256" key="3">
    <source>
        <dbReference type="ARBA" id="ARBA00012153"/>
    </source>
</evidence>
<accession>A0A4Z0H9T0</accession>
<proteinExistence type="predicted"/>
<evidence type="ECO:0000313" key="6">
    <source>
        <dbReference type="EMBL" id="TGB05545.1"/>
    </source>
</evidence>
<dbReference type="InterPro" id="IPR017945">
    <property type="entry name" value="DHBP_synth_RibB-like_a/b_dom"/>
</dbReference>
<dbReference type="EMBL" id="SRID01000188">
    <property type="protein sequence ID" value="TGB05545.1"/>
    <property type="molecule type" value="Genomic_DNA"/>
</dbReference>
<dbReference type="InterPro" id="IPR000422">
    <property type="entry name" value="DHBP_synthase_RibB"/>
</dbReference>
<dbReference type="UniPathway" id="UPA00275">
    <property type="reaction ID" value="UER00399"/>
</dbReference>
<dbReference type="Proteomes" id="UP000297948">
    <property type="component" value="Unassembled WGS sequence"/>
</dbReference>
<keyword evidence="5" id="KW-0479">Metal-binding</keyword>
<protein>
    <recommendedName>
        <fullName evidence="3">3,4-dihydroxy-2-butanone-4-phosphate synthase</fullName>
        <ecNumber evidence="3">4.1.99.12</ecNumber>
    </recommendedName>
</protein>
<keyword evidence="4" id="KW-0686">Riboflavin biosynthesis</keyword>
<gene>
    <name evidence="6" type="ORF">E4099_19360</name>
</gene>
<organism evidence="6 7">
    <name type="scientific">Streptomyces palmae</name>
    <dbReference type="NCBI Taxonomy" id="1701085"/>
    <lineage>
        <taxon>Bacteria</taxon>
        <taxon>Bacillati</taxon>
        <taxon>Actinomycetota</taxon>
        <taxon>Actinomycetes</taxon>
        <taxon>Kitasatosporales</taxon>
        <taxon>Streptomycetaceae</taxon>
        <taxon>Streptomyces</taxon>
    </lineage>
</organism>
<dbReference type="OrthoDB" id="9793111at2"/>
<dbReference type="GO" id="GO:0046872">
    <property type="term" value="F:metal ion binding"/>
    <property type="evidence" value="ECO:0007669"/>
    <property type="project" value="UniProtKB-KW"/>
</dbReference>
<comment type="function">
    <text evidence="1">Catalyzes the conversion of D-ribulose 5-phosphate to formate and 3,4-dihydroxy-2-butanone 4-phosphate.</text>
</comment>
<dbReference type="Pfam" id="PF00926">
    <property type="entry name" value="DHBP_synthase"/>
    <property type="match status" value="1"/>
</dbReference>
<comment type="caution">
    <text evidence="6">The sequence shown here is derived from an EMBL/GenBank/DDBJ whole genome shotgun (WGS) entry which is preliminary data.</text>
</comment>
<comment type="pathway">
    <text evidence="2">Cofactor biosynthesis; riboflavin biosynthesis; 2-hydroxy-3-oxobutyl phosphate from D-ribulose 5-phosphate: step 1/1.</text>
</comment>
<dbReference type="AlphaFoldDB" id="A0A4Z0H9T0"/>
<dbReference type="GO" id="GO:0009231">
    <property type="term" value="P:riboflavin biosynthetic process"/>
    <property type="evidence" value="ECO:0007669"/>
    <property type="project" value="UniProtKB-UniPathway"/>
</dbReference>
<dbReference type="Gene3D" id="3.90.870.10">
    <property type="entry name" value="DHBP synthase"/>
    <property type="match status" value="1"/>
</dbReference>
<keyword evidence="7" id="KW-1185">Reference proteome</keyword>
<dbReference type="GO" id="GO:0005829">
    <property type="term" value="C:cytosol"/>
    <property type="evidence" value="ECO:0007669"/>
    <property type="project" value="TreeGrafter"/>
</dbReference>
<evidence type="ECO:0000313" key="7">
    <source>
        <dbReference type="Proteomes" id="UP000297948"/>
    </source>
</evidence>
<name>A0A4Z0H9T0_9ACTN</name>
<dbReference type="SUPFAM" id="SSF55821">
    <property type="entry name" value="YrdC/RibB"/>
    <property type="match status" value="1"/>
</dbReference>
<evidence type="ECO:0000256" key="4">
    <source>
        <dbReference type="ARBA" id="ARBA00022619"/>
    </source>
</evidence>
<dbReference type="RefSeq" id="WP_135340356.1">
    <property type="nucleotide sequence ID" value="NZ_JBHLTX010000001.1"/>
</dbReference>
<sequence>MTVVDHRVGNERILAVERAIETFTEGGFAIVLDGGAPESGHLMVAAEYTDEGVLTRMLDLASGVIRVALPDERAAELRLPQMAEEYPEPQEAEFSVSAGLAAGGATGVSATERSSRTVRALADPGTAARDLARPGQVFPIAAAPGGVLQRDGHTEAAVDLSRLAGLSGVTAMCEIAHQDWSTARSDGLGRLSDSHLIPLVSACDLATYRLARAAHRFALAG</sequence>
<evidence type="ECO:0000256" key="5">
    <source>
        <dbReference type="ARBA" id="ARBA00022723"/>
    </source>
</evidence>
<dbReference type="PANTHER" id="PTHR21327:SF18">
    <property type="entry name" value="3,4-DIHYDROXY-2-BUTANONE 4-PHOSPHATE SYNTHASE"/>
    <property type="match status" value="1"/>
</dbReference>
<dbReference type="EC" id="4.1.99.12" evidence="3"/>